<evidence type="ECO:0008006" key="5">
    <source>
        <dbReference type="Google" id="ProtNLM"/>
    </source>
</evidence>
<accession>J8ZXC6</accession>
<feature type="region of interest" description="Disordered" evidence="1">
    <location>
        <begin position="104"/>
        <end position="125"/>
    </location>
</feature>
<reference evidence="3 4" key="1">
    <citation type="submission" date="2011-08" db="EMBL/GenBank/DDBJ databases">
        <authorList>
            <person name="Liu Z.J."/>
            <person name="Shi F.L."/>
            <person name="Lu J.Q."/>
            <person name="Li M."/>
            <person name="Wang Z.L."/>
        </authorList>
    </citation>
    <scope>NUCLEOTIDE SEQUENCE [LARGE SCALE GENOMIC DNA]</scope>
    <source>
        <strain evidence="3 4">USNM 41457</strain>
    </source>
</reference>
<name>J8ZXC6_EDHAE</name>
<keyword evidence="2" id="KW-0812">Transmembrane</keyword>
<evidence type="ECO:0000313" key="4">
    <source>
        <dbReference type="Proteomes" id="UP000003163"/>
    </source>
</evidence>
<sequence length="562" mass="64267">MAKVTLKDVNGTTKYEREYELNETISDIKNFIFTELRKDNCAEFNNNLSIFEKIKHLDVNEISTMGGVVEETNLDISSENIVSVGSSSTLSYVDKHIILNKEDVNPEQDDKKKEEKSINDTSSRAKNISTKDSFLRIENINRSNIMEENSLDLENVLQSSNYSKKPNEEVEGKIMTIQNNLQDSSNIETSQPNYKEEFDNLLKEIRIRYSLNDEIKDFHKHCENLEKDKANHPEVVNSNMKVFEKKENSLKTIKIIFNGKIINDSTLIHTLSNKNDISLVYLFSIDNSDNFSDSPSKISHKMKESKKNKHEVKTSKQEEKIEKIQDFIDRGNGKASENRNDAKSFNFDENGNLISPQNNNNNIKINSSISFNGNTSTKSNSIDSINSNNQADSNKSVLGGNTELCEKNTFNDLSDDIFSNSIENTMKIEVFMNGNKVKVDPTQTITYKNKMYLITKRTKRINLILAFREVLSTIKIDLVIKLSAILALFITGNKSFAIILLSLILLRYLSKFKWEYRVNPKNSSSVLIVDVFVAFLISLFCINQDRILKFECLDRTKSKKSS</sequence>
<feature type="compositionally biased region" description="Low complexity" evidence="1">
    <location>
        <begin position="350"/>
        <end position="361"/>
    </location>
</feature>
<evidence type="ECO:0000313" key="3">
    <source>
        <dbReference type="EMBL" id="EJW04338.1"/>
    </source>
</evidence>
<feature type="transmembrane region" description="Helical" evidence="2">
    <location>
        <begin position="478"/>
        <end position="505"/>
    </location>
</feature>
<dbReference type="AlphaFoldDB" id="J8ZXC6"/>
<feature type="compositionally biased region" description="Basic and acidic residues" evidence="1">
    <location>
        <begin position="311"/>
        <end position="342"/>
    </location>
</feature>
<feature type="transmembrane region" description="Helical" evidence="2">
    <location>
        <begin position="525"/>
        <end position="542"/>
    </location>
</feature>
<keyword evidence="2" id="KW-0472">Membrane</keyword>
<organism evidence="3 4">
    <name type="scientific">Edhazardia aedis (strain USNM 41457)</name>
    <name type="common">Microsporidian parasite</name>
    <dbReference type="NCBI Taxonomy" id="1003232"/>
    <lineage>
        <taxon>Eukaryota</taxon>
        <taxon>Fungi</taxon>
        <taxon>Fungi incertae sedis</taxon>
        <taxon>Microsporidia</taxon>
        <taxon>Edhazardia</taxon>
    </lineage>
</organism>
<dbReference type="Proteomes" id="UP000003163">
    <property type="component" value="Unassembled WGS sequence"/>
</dbReference>
<dbReference type="EMBL" id="AFBI03000020">
    <property type="protein sequence ID" value="EJW04338.1"/>
    <property type="molecule type" value="Genomic_DNA"/>
</dbReference>
<dbReference type="InParanoid" id="J8ZXC6"/>
<dbReference type="HOGENOM" id="CLU_484870_0_0_1"/>
<feature type="compositionally biased region" description="Basic residues" evidence="1">
    <location>
        <begin position="298"/>
        <end position="310"/>
    </location>
</feature>
<protein>
    <recommendedName>
        <fullName evidence="5">Ubiquitin-like domain-containing protein</fullName>
    </recommendedName>
</protein>
<evidence type="ECO:0000256" key="1">
    <source>
        <dbReference type="SAM" id="MobiDB-lite"/>
    </source>
</evidence>
<evidence type="ECO:0000256" key="2">
    <source>
        <dbReference type="SAM" id="Phobius"/>
    </source>
</evidence>
<keyword evidence="2" id="KW-1133">Transmembrane helix</keyword>
<reference evidence="4" key="2">
    <citation type="submission" date="2015-07" db="EMBL/GenBank/DDBJ databases">
        <title>Contrasting host-pathogen interactions and genome evolution in two generalist and specialist microsporidian pathogens of mosquitoes.</title>
        <authorList>
            <consortium name="The Broad Institute Genomics Platform"/>
            <consortium name="The Broad Institute Genome Sequencing Center for Infectious Disease"/>
            <person name="Cuomo C.A."/>
            <person name="Sanscrainte N.D."/>
            <person name="Goldberg J.M."/>
            <person name="Heiman D."/>
            <person name="Young S."/>
            <person name="Zeng Q."/>
            <person name="Becnel J.J."/>
            <person name="Birren B.W."/>
        </authorList>
    </citation>
    <scope>NUCLEOTIDE SEQUENCE [LARGE SCALE GENOMIC DNA]</scope>
    <source>
        <strain evidence="4">USNM 41457</strain>
    </source>
</reference>
<comment type="caution">
    <text evidence="3">The sequence shown here is derived from an EMBL/GenBank/DDBJ whole genome shotgun (WGS) entry which is preliminary data.</text>
</comment>
<dbReference type="VEuPathDB" id="MicrosporidiaDB:EDEG_01404"/>
<feature type="region of interest" description="Disordered" evidence="1">
    <location>
        <begin position="294"/>
        <end position="361"/>
    </location>
</feature>
<feature type="compositionally biased region" description="Basic and acidic residues" evidence="1">
    <location>
        <begin position="104"/>
        <end position="118"/>
    </location>
</feature>
<keyword evidence="4" id="KW-1185">Reference proteome</keyword>
<proteinExistence type="predicted"/>
<gene>
    <name evidence="3" type="ORF">EDEG_01404</name>
</gene>